<dbReference type="Gene3D" id="3.40.50.150">
    <property type="entry name" value="Vaccinia Virus protein VP39"/>
    <property type="match status" value="1"/>
</dbReference>
<dbReference type="EC" id="2.1.1.37" evidence="1"/>
<evidence type="ECO:0000256" key="1">
    <source>
        <dbReference type="ARBA" id="ARBA00011975"/>
    </source>
</evidence>
<dbReference type="InterPro" id="IPR001525">
    <property type="entry name" value="C5_MeTfrase"/>
</dbReference>
<dbReference type="InterPro" id="IPR029063">
    <property type="entry name" value="SAM-dependent_MTases_sf"/>
</dbReference>
<keyword evidence="4 6" id="KW-0949">S-adenosyl-L-methionine</keyword>
<dbReference type="EMBL" id="JAMTCS010000008">
    <property type="protein sequence ID" value="MCP2265544.1"/>
    <property type="molecule type" value="Genomic_DNA"/>
</dbReference>
<dbReference type="InterPro" id="IPR050390">
    <property type="entry name" value="C5-Methyltransferase"/>
</dbReference>
<dbReference type="PRINTS" id="PR00105">
    <property type="entry name" value="C5METTRFRASE"/>
</dbReference>
<evidence type="ECO:0000256" key="3">
    <source>
        <dbReference type="ARBA" id="ARBA00022679"/>
    </source>
</evidence>
<keyword evidence="3 6" id="KW-0808">Transferase</keyword>
<comment type="similarity">
    <text evidence="6">Belongs to the class I-like SAM-binding methyltransferase superfamily. C5-methyltransferase family.</text>
</comment>
<evidence type="ECO:0000256" key="4">
    <source>
        <dbReference type="ARBA" id="ARBA00022691"/>
    </source>
</evidence>
<keyword evidence="5" id="KW-0680">Restriction system</keyword>
<dbReference type="Pfam" id="PF00145">
    <property type="entry name" value="DNA_methylase"/>
    <property type="match status" value="1"/>
</dbReference>
<keyword evidence="8" id="KW-1185">Reference proteome</keyword>
<gene>
    <name evidence="7" type="ORF">APR03_002900</name>
</gene>
<dbReference type="GO" id="GO:0003677">
    <property type="term" value="F:DNA binding"/>
    <property type="evidence" value="ECO:0007669"/>
    <property type="project" value="TreeGrafter"/>
</dbReference>
<dbReference type="GO" id="GO:0044027">
    <property type="term" value="P:negative regulation of gene expression via chromosomal CpG island methylation"/>
    <property type="evidence" value="ECO:0007669"/>
    <property type="project" value="TreeGrafter"/>
</dbReference>
<proteinExistence type="inferred from homology"/>
<dbReference type="AlphaFoldDB" id="A0A9X2G2C0"/>
<reference evidence="7" key="1">
    <citation type="submission" date="2022-06" db="EMBL/GenBank/DDBJ databases">
        <title>Genomic Encyclopedia of Archaeal and Bacterial Type Strains, Phase II (KMG-II): from individual species to whole genera.</title>
        <authorList>
            <person name="Goeker M."/>
        </authorList>
    </citation>
    <scope>NUCLEOTIDE SEQUENCE</scope>
    <source>
        <strain evidence="7">DSM 26652</strain>
    </source>
</reference>
<evidence type="ECO:0000313" key="7">
    <source>
        <dbReference type="EMBL" id="MCP2265544.1"/>
    </source>
</evidence>
<dbReference type="GO" id="GO:0009307">
    <property type="term" value="P:DNA restriction-modification system"/>
    <property type="evidence" value="ECO:0007669"/>
    <property type="project" value="UniProtKB-KW"/>
</dbReference>
<organism evidence="7 8">
    <name type="scientific">Promicromonospora thailandica</name>
    <dbReference type="NCBI Taxonomy" id="765201"/>
    <lineage>
        <taxon>Bacteria</taxon>
        <taxon>Bacillati</taxon>
        <taxon>Actinomycetota</taxon>
        <taxon>Actinomycetes</taxon>
        <taxon>Micrococcales</taxon>
        <taxon>Promicromonosporaceae</taxon>
        <taxon>Promicromonospora</taxon>
    </lineage>
</organism>
<dbReference type="Proteomes" id="UP001139493">
    <property type="component" value="Unassembled WGS sequence"/>
</dbReference>
<evidence type="ECO:0000256" key="6">
    <source>
        <dbReference type="PROSITE-ProRule" id="PRU01016"/>
    </source>
</evidence>
<dbReference type="Gene3D" id="3.90.120.10">
    <property type="entry name" value="DNA Methylase, subunit A, domain 2"/>
    <property type="match status" value="1"/>
</dbReference>
<evidence type="ECO:0000256" key="5">
    <source>
        <dbReference type="ARBA" id="ARBA00022747"/>
    </source>
</evidence>
<accession>A0A9X2G2C0</accession>
<protein>
    <recommendedName>
        <fullName evidence="1">DNA (cytosine-5-)-methyltransferase</fullName>
        <ecNumber evidence="1">2.1.1.37</ecNumber>
    </recommendedName>
</protein>
<dbReference type="PANTHER" id="PTHR10629">
    <property type="entry name" value="CYTOSINE-SPECIFIC METHYLTRANSFERASE"/>
    <property type="match status" value="1"/>
</dbReference>
<comment type="caution">
    <text evidence="7">The sequence shown here is derived from an EMBL/GenBank/DDBJ whole genome shotgun (WGS) entry which is preliminary data.</text>
</comment>
<dbReference type="GO" id="GO:0003886">
    <property type="term" value="F:DNA (cytosine-5-)-methyltransferase activity"/>
    <property type="evidence" value="ECO:0007669"/>
    <property type="project" value="UniProtKB-EC"/>
</dbReference>
<dbReference type="PANTHER" id="PTHR10629:SF52">
    <property type="entry name" value="DNA (CYTOSINE-5)-METHYLTRANSFERASE 1"/>
    <property type="match status" value="1"/>
</dbReference>
<dbReference type="GO" id="GO:0032259">
    <property type="term" value="P:methylation"/>
    <property type="evidence" value="ECO:0007669"/>
    <property type="project" value="UniProtKB-KW"/>
</dbReference>
<sequence length="575" mass="63497">MTNLTMTDLFCGAGGSSTGAVSVPGVTVRLAANHWDKAIETHNTNHPDVDHLQADISNTDPRYVPHTDLLWASPECTNHSRAKGRKQALQPDLFGETISEDAVRRSRATMWDVVRFTEAHRYRAIIVENVVEVADWGDDGTAKGGLFDAWLLAMRNMGYDHRIISLNSMHAQRMGLPAPQSRDRVYIVFWRRGERAPDFEWMLRPQAWCSSCERVVEARQWWKKGDGRRPGRYRQQYLYRCPNTACRNQVVEPAWLPASSIIDWSNPGVRIGDRDKPLSPKTMRRIEVGIERYWQPLTVEMVNGYDAADPRHPGYGNPGSYYRAWPTSDVVRTIPATDGTKALAMHPLLIPVEGRAAEDRARSMMYPSRAITTRAETGIAYPPFIAELRGGGSTARPTGEALATVTASGNHHALVVPSGGTWNEDARPASDPVRTLHTREAYGLVVPYYGNGQAVPDGRALPTVTTVERHALIHRNNGGGAEMTTPASEPVRTITTAGHQSVLQSDRPTIDVNDVRFRMLEPGEIKQAMAFPGEYVMVGTRREQVKLAGNAVTPPAARDLVATVTAAITGEDVAA</sequence>
<dbReference type="RefSeq" id="WP_253836749.1">
    <property type="nucleotide sequence ID" value="NZ_JAMTCS010000008.1"/>
</dbReference>
<name>A0A9X2G2C0_9MICO</name>
<dbReference type="SUPFAM" id="SSF53335">
    <property type="entry name" value="S-adenosyl-L-methionine-dependent methyltransferases"/>
    <property type="match status" value="1"/>
</dbReference>
<keyword evidence="2 6" id="KW-0489">Methyltransferase</keyword>
<evidence type="ECO:0000256" key="2">
    <source>
        <dbReference type="ARBA" id="ARBA00022603"/>
    </source>
</evidence>
<evidence type="ECO:0000313" key="8">
    <source>
        <dbReference type="Proteomes" id="UP001139493"/>
    </source>
</evidence>
<feature type="active site" evidence="6">
    <location>
        <position position="76"/>
    </location>
</feature>
<dbReference type="PROSITE" id="PS51679">
    <property type="entry name" value="SAM_MT_C5"/>
    <property type="match status" value="1"/>
</dbReference>